<proteinExistence type="predicted"/>
<organism evidence="1 2">
    <name type="scientific">Trichothecium roseum</name>
    <dbReference type="NCBI Taxonomy" id="47278"/>
    <lineage>
        <taxon>Eukaryota</taxon>
        <taxon>Fungi</taxon>
        <taxon>Dikarya</taxon>
        <taxon>Ascomycota</taxon>
        <taxon>Pezizomycotina</taxon>
        <taxon>Sordariomycetes</taxon>
        <taxon>Hypocreomycetidae</taxon>
        <taxon>Hypocreales</taxon>
        <taxon>Hypocreales incertae sedis</taxon>
        <taxon>Trichothecium</taxon>
    </lineage>
</organism>
<protein>
    <submittedName>
        <fullName evidence="1">Uncharacterized protein</fullName>
    </submittedName>
</protein>
<sequence length="429" mass="47818">MQLATLLHPGPLFLLAALLRLVLLLYGIHQDATSALKYTDIDYLVFTDAARLPTPYDRETYRYTPLLAWLLRPTAPSSSPGGHGGGGLGLFVFGKLLFAAADLLAGWLLLRLLRSRGLPAPRAGAFAAIWLWNPMVAAISTRGSSEGLLGALTAALVWAAERRRLRAAALLLGLGVHFKIYPFIYAPALVWWMDDQNLSKGTTGDDDDEQVSVFTKALRFLSWERIQFTVISLATFAGLNALMYNIYGYPFLEHTFLHHVTRVDHRHNFSPYNVLLYQASASSPSPSTLRPESLAFVPQLLLSCVLIPFVLAKKDLATSMLAQTFAFVTFNKVCTSQYFLWYMVFLPLYLPSSSMLRVPRLGLSALLLWVLYQAAWLRQGYKLEFLGVSTFFPGLWLASLSFFLVNCWILGIIIVDGSVMGTRLKVRVN</sequence>
<keyword evidence="2" id="KW-1185">Reference proteome</keyword>
<dbReference type="EMBL" id="CM047944">
    <property type="protein sequence ID" value="KAI9899322.1"/>
    <property type="molecule type" value="Genomic_DNA"/>
</dbReference>
<evidence type="ECO:0000313" key="2">
    <source>
        <dbReference type="Proteomes" id="UP001163324"/>
    </source>
</evidence>
<dbReference type="Proteomes" id="UP001163324">
    <property type="component" value="Chromosome 5"/>
</dbReference>
<name>A0ACC0V0I6_9HYPO</name>
<comment type="caution">
    <text evidence="1">The sequence shown here is derived from an EMBL/GenBank/DDBJ whole genome shotgun (WGS) entry which is preliminary data.</text>
</comment>
<accession>A0ACC0V0I6</accession>
<reference evidence="1" key="1">
    <citation type="submission" date="2022-10" db="EMBL/GenBank/DDBJ databases">
        <title>Complete Genome of Trichothecium roseum strain YXFP-22015, a Plant Pathogen Isolated from Citrus.</title>
        <authorList>
            <person name="Wang Y."/>
            <person name="Zhu L."/>
        </authorList>
    </citation>
    <scope>NUCLEOTIDE SEQUENCE</scope>
    <source>
        <strain evidence="1">YXFP-22015</strain>
    </source>
</reference>
<gene>
    <name evidence="1" type="ORF">N3K66_005783</name>
</gene>
<evidence type="ECO:0000313" key="1">
    <source>
        <dbReference type="EMBL" id="KAI9899322.1"/>
    </source>
</evidence>